<evidence type="ECO:0000256" key="4">
    <source>
        <dbReference type="ARBA" id="ARBA00022801"/>
    </source>
</evidence>
<evidence type="ECO:0000256" key="1">
    <source>
        <dbReference type="ARBA" id="ARBA00009431"/>
    </source>
</evidence>
<keyword evidence="6" id="KW-0732">Signal</keyword>
<organism evidence="7 8">
    <name type="scientific">Agrocybe chaxingu</name>
    <dbReference type="NCBI Taxonomy" id="84603"/>
    <lineage>
        <taxon>Eukaryota</taxon>
        <taxon>Fungi</taxon>
        <taxon>Dikarya</taxon>
        <taxon>Basidiomycota</taxon>
        <taxon>Agaricomycotina</taxon>
        <taxon>Agaricomycetes</taxon>
        <taxon>Agaricomycetidae</taxon>
        <taxon>Agaricales</taxon>
        <taxon>Agaricineae</taxon>
        <taxon>Strophariaceae</taxon>
        <taxon>Agrocybe</taxon>
    </lineage>
</organism>
<dbReference type="Gene3D" id="3.40.50.1820">
    <property type="entry name" value="alpha/beta hydrolase"/>
    <property type="match status" value="1"/>
</dbReference>
<dbReference type="InterPro" id="IPR029058">
    <property type="entry name" value="AB_hydrolase_fold"/>
</dbReference>
<keyword evidence="8" id="KW-1185">Reference proteome</keyword>
<dbReference type="SUPFAM" id="SSF53474">
    <property type="entry name" value="alpha/beta-Hydrolases"/>
    <property type="match status" value="1"/>
</dbReference>
<sequence>MLWTLISLALAAGPLYATQASDISEPEPLVTRFVSTNNPGVSLRFVSDSGVCETTPGVHQLSGYIDVGTNMSMWFWFFESRNSPETAPFALWLNGGPGCSSMIGLFQENGPCLVNPDGATTTINPYSWNNISNMIYIDQPIGTGFSFGNDTVNNTQSAAPFVWQAFQILFESGQFAKFRRREFIFATESYGGHYGPAFVTYFNQQNALIARGLIRGVKVVVSALMINNGWYDPLIQNEAYVHFATNAPGYGRLQSDEVLHQMNASFFGPGGCREQEEACYAAGTGPESNQICRDADDFCIDNVFSPAVGDRDANDLRQSGNSTTPFPPNFYLNFLNLNSTRQKIGAEVARFRACANAPFNLFVRTGDDARTLLPQLAALANSGMKILIWAGDADINCNWLGGHASVLAMDWYGKKRLARTPFHNMTINGAPVAATQNVDNFSFARVYQAGHEVPAFQPQASFEIFKQVINMEQLHSVNVGPSANGSIRVTRHTAKNEEWRQHLEHTVSYKAQRNMEDRLADAGQRNKALVIKE</sequence>
<dbReference type="AlphaFoldDB" id="A0A9W8JZC9"/>
<dbReference type="GO" id="GO:0006508">
    <property type="term" value="P:proteolysis"/>
    <property type="evidence" value="ECO:0007669"/>
    <property type="project" value="UniProtKB-KW"/>
</dbReference>
<keyword evidence="5" id="KW-0325">Glycoprotein</keyword>
<protein>
    <recommendedName>
        <fullName evidence="9">Alpha/beta-hydrolase</fullName>
    </recommendedName>
</protein>
<evidence type="ECO:0000256" key="3">
    <source>
        <dbReference type="ARBA" id="ARBA00022670"/>
    </source>
</evidence>
<dbReference type="OrthoDB" id="443318at2759"/>
<feature type="signal peptide" evidence="6">
    <location>
        <begin position="1"/>
        <end position="20"/>
    </location>
</feature>
<dbReference type="InterPro" id="IPR033124">
    <property type="entry name" value="Ser_caboxypep_his_AS"/>
</dbReference>
<name>A0A9W8JZC9_9AGAR</name>
<accession>A0A9W8JZC9</accession>
<feature type="chain" id="PRO_5040832105" description="Alpha/beta-hydrolase" evidence="6">
    <location>
        <begin position="21"/>
        <end position="533"/>
    </location>
</feature>
<comment type="caution">
    <text evidence="7">The sequence shown here is derived from an EMBL/GenBank/DDBJ whole genome shotgun (WGS) entry which is preliminary data.</text>
</comment>
<dbReference type="GO" id="GO:0004185">
    <property type="term" value="F:serine-type carboxypeptidase activity"/>
    <property type="evidence" value="ECO:0007669"/>
    <property type="project" value="InterPro"/>
</dbReference>
<comment type="similarity">
    <text evidence="1">Belongs to the peptidase S10 family.</text>
</comment>
<evidence type="ECO:0000256" key="2">
    <source>
        <dbReference type="ARBA" id="ARBA00022645"/>
    </source>
</evidence>
<evidence type="ECO:0000313" key="7">
    <source>
        <dbReference type="EMBL" id="KAJ3500473.1"/>
    </source>
</evidence>
<dbReference type="EMBL" id="JANKHO010001600">
    <property type="protein sequence ID" value="KAJ3500473.1"/>
    <property type="molecule type" value="Genomic_DNA"/>
</dbReference>
<dbReference type="PROSITE" id="PS00560">
    <property type="entry name" value="CARBOXYPEPT_SER_HIS"/>
    <property type="match status" value="1"/>
</dbReference>
<keyword evidence="4" id="KW-0378">Hydrolase</keyword>
<evidence type="ECO:0000313" key="8">
    <source>
        <dbReference type="Proteomes" id="UP001148786"/>
    </source>
</evidence>
<evidence type="ECO:0000256" key="5">
    <source>
        <dbReference type="ARBA" id="ARBA00023180"/>
    </source>
</evidence>
<dbReference type="PANTHER" id="PTHR11802:SF64">
    <property type="entry name" value="CARBOXYPEPTIDASE"/>
    <property type="match status" value="1"/>
</dbReference>
<dbReference type="Pfam" id="PF00450">
    <property type="entry name" value="Peptidase_S10"/>
    <property type="match status" value="1"/>
</dbReference>
<reference evidence="7" key="1">
    <citation type="submission" date="2022-07" db="EMBL/GenBank/DDBJ databases">
        <title>Genome Sequence of Agrocybe chaxingu.</title>
        <authorList>
            <person name="Buettner E."/>
        </authorList>
    </citation>
    <scope>NUCLEOTIDE SEQUENCE</scope>
    <source>
        <strain evidence="7">MP-N11</strain>
    </source>
</reference>
<dbReference type="GO" id="GO:0000324">
    <property type="term" value="C:fungal-type vacuole"/>
    <property type="evidence" value="ECO:0007669"/>
    <property type="project" value="TreeGrafter"/>
</dbReference>
<evidence type="ECO:0000256" key="6">
    <source>
        <dbReference type="SAM" id="SignalP"/>
    </source>
</evidence>
<dbReference type="Gene3D" id="1.10.287.410">
    <property type="match status" value="1"/>
</dbReference>
<dbReference type="PANTHER" id="PTHR11802">
    <property type="entry name" value="SERINE PROTEASE FAMILY S10 SERINE CARBOXYPEPTIDASE"/>
    <property type="match status" value="1"/>
</dbReference>
<proteinExistence type="inferred from homology"/>
<gene>
    <name evidence="7" type="ORF">NLJ89_g9778</name>
</gene>
<dbReference type="Proteomes" id="UP001148786">
    <property type="component" value="Unassembled WGS sequence"/>
</dbReference>
<dbReference type="InterPro" id="IPR001563">
    <property type="entry name" value="Peptidase_S10"/>
</dbReference>
<evidence type="ECO:0008006" key="9">
    <source>
        <dbReference type="Google" id="ProtNLM"/>
    </source>
</evidence>
<keyword evidence="2" id="KW-0121">Carboxypeptidase</keyword>
<keyword evidence="3" id="KW-0645">Protease</keyword>
<dbReference type="PRINTS" id="PR00724">
    <property type="entry name" value="CRBOXYPTASEC"/>
</dbReference>